<dbReference type="RefSeq" id="WP_343034091.1">
    <property type="nucleotide sequence ID" value="NZ_JAAAMJ010000036.1"/>
</dbReference>
<comment type="caution">
    <text evidence="1">The sequence shown here is derived from an EMBL/GenBank/DDBJ whole genome shotgun (WGS) entry which is preliminary data.</text>
</comment>
<dbReference type="Proteomes" id="UP000476332">
    <property type="component" value="Unassembled WGS sequence"/>
</dbReference>
<evidence type="ECO:0000313" key="2">
    <source>
        <dbReference type="Proteomes" id="UP000476332"/>
    </source>
</evidence>
<sequence length="91" mass="9334">MLIQAFTVSALAAVLLFVTGTSVVGQGTATAPDTETLQPTVTTVEQDDDGFDPGWLGLLGLAGLAGLAGRKRATHVDPVHGPVDPANRPRN</sequence>
<evidence type="ECO:0000313" key="1">
    <source>
        <dbReference type="EMBL" id="NDV89325.1"/>
    </source>
</evidence>
<proteinExistence type="predicted"/>
<accession>A0A6L9MNL6</accession>
<dbReference type="NCBIfam" id="NF041742">
    <property type="entry name" value="WGxxGxxG_fam"/>
    <property type="match status" value="1"/>
</dbReference>
<dbReference type="AlphaFoldDB" id="A0A6L9MNL6"/>
<reference evidence="1 2" key="1">
    <citation type="submission" date="2020-01" db="EMBL/GenBank/DDBJ databases">
        <title>Genomes of bacteria type strains.</title>
        <authorList>
            <person name="Chen J."/>
            <person name="Zhu S."/>
            <person name="Chen J."/>
        </authorList>
    </citation>
    <scope>NUCLEOTIDE SEQUENCE [LARGE SCALE GENOMIC DNA]</scope>
    <source>
        <strain evidence="1 2">KCTC 52919</strain>
    </source>
</reference>
<dbReference type="EMBL" id="JAAAMJ010000036">
    <property type="protein sequence ID" value="NDV89325.1"/>
    <property type="molecule type" value="Genomic_DNA"/>
</dbReference>
<keyword evidence="2" id="KW-1185">Reference proteome</keyword>
<gene>
    <name evidence="1" type="ORF">GTW51_21925</name>
</gene>
<evidence type="ECO:0008006" key="3">
    <source>
        <dbReference type="Google" id="ProtNLM"/>
    </source>
</evidence>
<name>A0A6L9MNL6_9HYPH</name>
<protein>
    <recommendedName>
        <fullName evidence="3">LPXTG cell wall anchor domain-containing protein</fullName>
    </recommendedName>
</protein>
<organism evidence="1 2">
    <name type="scientific">Aurantimonas aggregata</name>
    <dbReference type="NCBI Taxonomy" id="2047720"/>
    <lineage>
        <taxon>Bacteria</taxon>
        <taxon>Pseudomonadati</taxon>
        <taxon>Pseudomonadota</taxon>
        <taxon>Alphaproteobacteria</taxon>
        <taxon>Hyphomicrobiales</taxon>
        <taxon>Aurantimonadaceae</taxon>
        <taxon>Aurantimonas</taxon>
    </lineage>
</organism>